<feature type="domain" description="Zinc finger PHD-type" evidence="6">
    <location>
        <begin position="352"/>
        <end position="413"/>
    </location>
</feature>
<evidence type="ECO:0000313" key="8">
    <source>
        <dbReference type="RefSeq" id="XP_022155419.1"/>
    </source>
</evidence>
<feature type="domain" description="Phorbol-ester/DAG-type" evidence="5">
    <location>
        <begin position="446"/>
        <end position="493"/>
    </location>
</feature>
<protein>
    <submittedName>
        <fullName evidence="8">Uncharacterized protein LOC111022535</fullName>
    </submittedName>
</protein>
<dbReference type="InterPro" id="IPR004146">
    <property type="entry name" value="DC1"/>
</dbReference>
<keyword evidence="2" id="KW-0677">Repeat</keyword>
<dbReference type="InterPro" id="IPR002219">
    <property type="entry name" value="PKC_DAG/PE"/>
</dbReference>
<dbReference type="AlphaFoldDB" id="A0A6J1DQ81"/>
<keyword evidence="4" id="KW-0862">Zinc</keyword>
<feature type="domain" description="Zinc finger PHD-type" evidence="6">
    <location>
        <begin position="222"/>
        <end position="288"/>
    </location>
</feature>
<evidence type="ECO:0000313" key="7">
    <source>
        <dbReference type="Proteomes" id="UP000504603"/>
    </source>
</evidence>
<dbReference type="GO" id="GO:0008270">
    <property type="term" value="F:zinc ion binding"/>
    <property type="evidence" value="ECO:0007669"/>
    <property type="project" value="UniProtKB-KW"/>
</dbReference>
<dbReference type="PANTHER" id="PTHR32410">
    <property type="entry name" value="CYSTEINE/HISTIDINE-RICH C1 DOMAIN FAMILY PROTEIN"/>
    <property type="match status" value="1"/>
</dbReference>
<accession>A0A6J1DQ81</accession>
<dbReference type="OrthoDB" id="1036688at2759"/>
<dbReference type="SMART" id="SM00249">
    <property type="entry name" value="PHD"/>
    <property type="match status" value="4"/>
</dbReference>
<dbReference type="Pfam" id="PF03107">
    <property type="entry name" value="C1_2"/>
    <property type="match status" value="8"/>
</dbReference>
<dbReference type="KEGG" id="mcha:111022535"/>
<evidence type="ECO:0000256" key="2">
    <source>
        <dbReference type="ARBA" id="ARBA00022737"/>
    </source>
</evidence>
<evidence type="ECO:0000259" key="6">
    <source>
        <dbReference type="SMART" id="SM00249"/>
    </source>
</evidence>
<dbReference type="SUPFAM" id="SSF57889">
    <property type="entry name" value="Cysteine-rich domain"/>
    <property type="match status" value="6"/>
</dbReference>
<feature type="domain" description="Phorbol-ester/DAG-type" evidence="5">
    <location>
        <begin position="612"/>
        <end position="657"/>
    </location>
</feature>
<gene>
    <name evidence="8" type="primary">LOC111022535</name>
</gene>
<dbReference type="InterPro" id="IPR053192">
    <property type="entry name" value="Vacuole_Formation_Reg"/>
</dbReference>
<feature type="domain" description="Zinc finger PHD-type" evidence="6">
    <location>
        <begin position="43"/>
        <end position="115"/>
    </location>
</feature>
<evidence type="ECO:0000259" key="5">
    <source>
        <dbReference type="SMART" id="SM00109"/>
    </source>
</evidence>
<proteinExistence type="predicted"/>
<feature type="domain" description="Phorbol-ester/DAG-type" evidence="5">
    <location>
        <begin position="254"/>
        <end position="301"/>
    </location>
</feature>
<feature type="domain" description="Zinc finger PHD-type" evidence="6">
    <location>
        <begin position="568"/>
        <end position="633"/>
    </location>
</feature>
<dbReference type="PANTHER" id="PTHR32410:SF216">
    <property type="entry name" value="PHORBOL-ESTER_DAG-TYPE DOMAIN-CONTAINING PROTEIN"/>
    <property type="match status" value="1"/>
</dbReference>
<keyword evidence="7" id="KW-1185">Reference proteome</keyword>
<feature type="domain" description="Phorbol-ester/DAG-type" evidence="5">
    <location>
        <begin position="393"/>
        <end position="440"/>
    </location>
</feature>
<dbReference type="InterPro" id="IPR046349">
    <property type="entry name" value="C1-like_sf"/>
</dbReference>
<dbReference type="GeneID" id="111022535"/>
<evidence type="ECO:0000256" key="1">
    <source>
        <dbReference type="ARBA" id="ARBA00022723"/>
    </source>
</evidence>
<dbReference type="RefSeq" id="XP_022155419.1">
    <property type="nucleotide sequence ID" value="XM_022299727.1"/>
</dbReference>
<evidence type="ECO:0000256" key="3">
    <source>
        <dbReference type="ARBA" id="ARBA00022771"/>
    </source>
</evidence>
<keyword evidence="1" id="KW-0479">Metal-binding</keyword>
<organism evidence="7 8">
    <name type="scientific">Momordica charantia</name>
    <name type="common">Bitter gourd</name>
    <name type="synonym">Balsam pear</name>
    <dbReference type="NCBI Taxonomy" id="3673"/>
    <lineage>
        <taxon>Eukaryota</taxon>
        <taxon>Viridiplantae</taxon>
        <taxon>Streptophyta</taxon>
        <taxon>Embryophyta</taxon>
        <taxon>Tracheophyta</taxon>
        <taxon>Spermatophyta</taxon>
        <taxon>Magnoliopsida</taxon>
        <taxon>eudicotyledons</taxon>
        <taxon>Gunneridae</taxon>
        <taxon>Pentapetalae</taxon>
        <taxon>rosids</taxon>
        <taxon>fabids</taxon>
        <taxon>Cucurbitales</taxon>
        <taxon>Cucurbitaceae</taxon>
        <taxon>Momordiceae</taxon>
        <taxon>Momordica</taxon>
    </lineage>
</organism>
<feature type="domain" description="Phorbol-ester/DAG-type" evidence="5">
    <location>
        <begin position="337"/>
        <end position="386"/>
    </location>
</feature>
<sequence>MLKLETLVKEMKSETKTEFDIVKNRHEHPLMFYRYGKFDGDVCCSRCHKPWSPPAFSCSDCNFHLHQSCIEFPLEIHTPFHPHHDGPLFITESNNSCNCCSQKPFGKLYECRYCSFIIDLQCAIVDTKASGLQQIPGGTGQYRHFAHPHPLTFQQQQQRIHKKVVCLVCQLLITSGSTSTYFCARSDSYFHKQCAELHREILNLDFHEHSLFLFPRPIKKSFCYSCTNECTKFLYSCPSCDFNLHVACLSSFKHQHDFTNFRKLFPYDCQLCGRPGGDEFPWYCSICQLFAHKKCATLKMSEYDDDHHHPSTHSSSHDSDIGALVEKENGVLAHFSHEHDLTLCSSEDMDRICDGCMQYISNQSQSYGCSKCGFHLHQECARLPRRHKNSSLHEHELSMIYIPNVVFSCAVCVQYCHGFAYHCAKCHYAIDIRCAAITIPFTHSSHLHPLFPHNGKKGHKCQGCGEGLQYKQAFGCDGCKFYLDARCAHLPTIVRNRFDEHPLILTFVNVPLAVGKLYYERYLKPWYEDVDEDEESDEYFPDDSSCEDDEENYRYLFDGVSEESDKYFCDICEEERMADGAFYWCRLCSFAAHPRCVIGDYPFLKSAKFEDHQHPLRLVKEGKKGYSACGACAKSCDGKLAFECGRCKFSVHAFGPCYHHQLTQSRMTFVMPSLRDRSIHVCLAPHERKGTKLTSVHNFEAELGSLSRKIKNEFLRDLPGLERAYFKYKQHK</sequence>
<dbReference type="SMART" id="SM00109">
    <property type="entry name" value="C1"/>
    <property type="match status" value="6"/>
</dbReference>
<feature type="domain" description="Phorbol-ester/DAG-type" evidence="5">
    <location>
        <begin position="28"/>
        <end position="75"/>
    </location>
</feature>
<name>A0A6J1DQ81_MOMCH</name>
<dbReference type="InterPro" id="IPR001965">
    <property type="entry name" value="Znf_PHD"/>
</dbReference>
<reference evidence="8" key="1">
    <citation type="submission" date="2025-08" db="UniProtKB">
        <authorList>
            <consortium name="RefSeq"/>
        </authorList>
    </citation>
    <scope>IDENTIFICATION</scope>
    <source>
        <strain evidence="8">OHB3-1</strain>
    </source>
</reference>
<keyword evidence="3" id="KW-0863">Zinc-finger</keyword>
<evidence type="ECO:0000256" key="4">
    <source>
        <dbReference type="ARBA" id="ARBA00022833"/>
    </source>
</evidence>
<dbReference type="Proteomes" id="UP000504603">
    <property type="component" value="Unplaced"/>
</dbReference>